<protein>
    <recommendedName>
        <fullName evidence="5">AsmA family protein</fullName>
    </recommendedName>
</protein>
<dbReference type="GO" id="GO:0005886">
    <property type="term" value="C:plasma membrane"/>
    <property type="evidence" value="ECO:0007669"/>
    <property type="project" value="TreeGrafter"/>
</dbReference>
<dbReference type="Pfam" id="PF05359">
    <property type="entry name" value="DUF748"/>
    <property type="match status" value="1"/>
</dbReference>
<accession>C6REY6</accession>
<feature type="region of interest" description="Disordered" evidence="1">
    <location>
        <begin position="743"/>
        <end position="766"/>
    </location>
</feature>
<keyword evidence="2" id="KW-0472">Membrane</keyword>
<evidence type="ECO:0000256" key="1">
    <source>
        <dbReference type="SAM" id="MobiDB-lite"/>
    </source>
</evidence>
<dbReference type="GO" id="GO:0090313">
    <property type="term" value="P:regulation of protein targeting to membrane"/>
    <property type="evidence" value="ECO:0007669"/>
    <property type="project" value="TreeGrafter"/>
</dbReference>
<evidence type="ECO:0000256" key="2">
    <source>
        <dbReference type="SAM" id="Phobius"/>
    </source>
</evidence>
<keyword evidence="2" id="KW-1133">Transmembrane helix</keyword>
<dbReference type="InterPro" id="IPR008023">
    <property type="entry name" value="DUF748"/>
</dbReference>
<dbReference type="Proteomes" id="UP000003107">
    <property type="component" value="Unassembled WGS sequence"/>
</dbReference>
<feature type="compositionally biased region" description="Basic and acidic residues" evidence="1">
    <location>
        <begin position="529"/>
        <end position="546"/>
    </location>
</feature>
<proteinExistence type="predicted"/>
<evidence type="ECO:0008006" key="5">
    <source>
        <dbReference type="Google" id="ProtNLM"/>
    </source>
</evidence>
<keyword evidence="4" id="KW-1185">Reference proteome</keyword>
<dbReference type="STRING" id="553219.CAMSH0001_1720"/>
<dbReference type="PANTHER" id="PTHR30441">
    <property type="entry name" value="DUF748 DOMAIN-CONTAINING PROTEIN"/>
    <property type="match status" value="1"/>
</dbReference>
<organism evidence="3 4">
    <name type="scientific">Campylobacter showae RM3277</name>
    <dbReference type="NCBI Taxonomy" id="553219"/>
    <lineage>
        <taxon>Bacteria</taxon>
        <taxon>Pseudomonadati</taxon>
        <taxon>Campylobacterota</taxon>
        <taxon>Epsilonproteobacteria</taxon>
        <taxon>Campylobacterales</taxon>
        <taxon>Campylobacteraceae</taxon>
        <taxon>Campylobacter</taxon>
    </lineage>
</organism>
<gene>
    <name evidence="3" type="ORF">CAMSH0001_1720</name>
</gene>
<dbReference type="InterPro" id="IPR052894">
    <property type="entry name" value="AsmA-related"/>
</dbReference>
<reference evidence="3 4" key="1">
    <citation type="submission" date="2009-07" db="EMBL/GenBank/DDBJ databases">
        <authorList>
            <person name="Madupu R."/>
            <person name="Sebastian Y."/>
            <person name="Durkin A.S."/>
            <person name="Torralba M."/>
            <person name="Methe B."/>
            <person name="Sutton G.G."/>
            <person name="Strausberg R.L."/>
            <person name="Nelson K.E."/>
        </authorList>
    </citation>
    <scope>NUCLEOTIDE SEQUENCE [LARGE SCALE GENOMIC DNA]</scope>
    <source>
        <strain evidence="3 4">RM3277</strain>
    </source>
</reference>
<name>C6REY6_9BACT</name>
<evidence type="ECO:0000313" key="4">
    <source>
        <dbReference type="Proteomes" id="UP000003107"/>
    </source>
</evidence>
<feature type="compositionally biased region" description="Basic and acidic residues" evidence="1">
    <location>
        <begin position="757"/>
        <end position="766"/>
    </location>
</feature>
<feature type="transmembrane region" description="Helical" evidence="2">
    <location>
        <begin position="7"/>
        <end position="34"/>
    </location>
</feature>
<keyword evidence="2" id="KW-0812">Transmembrane</keyword>
<dbReference type="RefSeq" id="WP_004321150.1">
    <property type="nucleotide sequence ID" value="NZ_ACVQ01000016.1"/>
</dbReference>
<sequence>MQKSKKIALIILGSLAGLLLIYTLAGFLGVPYALKNTLPTKLKDINASLSVAEAKFNPFTFELNVTRPELNTTAPLFSAEQIDVKLKPFSLFKKLAEVDILRLKSPSVNIARDKNGTLNLATFLGESNATSTENNETSSINFALNSTKIIGGSFAYSDESLKQPFSAKFEGINYEISGINTEQNSAGKHVFDANSTLAQKLDWQGGIDLAPLRVYGELSLKDFNVRPVALSFIDTKDLRINSALVNAKTSYELSADGGVIKAALKNAALNLKSFEAQLDGQNLSLEELDLPAIEVNADVSEKRSFAADISEIKFKNTSFKGEAQANLNNLNLSGVALKADINEKGDINASAALKALGVSGINLTEKSVGEIKLKDANASELDAKIKGQNIAAGLKNLTLNVASAPVGKNSAASLEKLVINAPKFTLENNASTASIGEIKAQKIVLKTKNKEIAAVAEIGVKDADFDLAKTALRIESVSINKPKFATDIKENGELSAISELGLNGEKTAAKKTNTKSKTESAKKPAKSQKTAEKSAAKKSKKTEQKSAQDAKSGFKFSVKNVAVTGADIGITHIFEGQKIAHKFDGLNINLQNISENLAAPVTAKIDMKSSQKLNLALKGKITPEPLSIEADIKLNDANLSRYFVYAKNYLDASLKSGELNAELNVKYAADASVSGKANIANIELADGSGDKVFAFKNLKLSKISFAKNFLNLERVTLSAPFLKAHLNKERELNLSSLVKKSESESTQNADVKQAAPKNEKAAEAAKQQKKEGEFDFAIKNILVENGDVDFSDASLFMPFATKITKLEGVLMDIDSTRPTMGTFEGVVGKSGFSKIGLKLLPYDPKKSTEVKFSFKDIDLVDVTPYSGQFLGYKIEKGKLNLTLNYDVKDSKLNGSNVVNLDTLTLGEKVESKDAVDLPLSLAISILSDQNNQINIDLPVTGDLNDPDFKYGGIVWEAVKKLFADITLAPFRFLGNMLGLSSNDLNTIDFMPANAELIVSEQAKIADFIKLTTAKPKMKLSITPAYSDVDVTALKNAKLNEKISQTMAQTGKDYAGALASLAPKEKSSDEKALREAALKGIEVKKEQLLDLANARAQAIKAALAQAGLAEDRVTVKKPEKTDVKQGEYSSVMMGVAD</sequence>
<dbReference type="PANTHER" id="PTHR30441:SF8">
    <property type="entry name" value="DUF748 DOMAIN-CONTAINING PROTEIN"/>
    <property type="match status" value="1"/>
</dbReference>
<feature type="region of interest" description="Disordered" evidence="1">
    <location>
        <begin position="507"/>
        <end position="546"/>
    </location>
</feature>
<comment type="caution">
    <text evidence="3">The sequence shown here is derived from an EMBL/GenBank/DDBJ whole genome shotgun (WGS) entry which is preliminary data.</text>
</comment>
<evidence type="ECO:0000313" key="3">
    <source>
        <dbReference type="EMBL" id="EET80117.1"/>
    </source>
</evidence>
<dbReference type="EMBL" id="ACVQ01000016">
    <property type="protein sequence ID" value="EET80117.1"/>
    <property type="molecule type" value="Genomic_DNA"/>
</dbReference>
<dbReference type="AlphaFoldDB" id="C6REY6"/>
<dbReference type="eggNOG" id="COG2982">
    <property type="taxonomic scope" value="Bacteria"/>
</dbReference>
<dbReference type="GeneID" id="60989817"/>
<dbReference type="OrthoDB" id="9757969at2"/>